<evidence type="ECO:0000256" key="10">
    <source>
        <dbReference type="SAM" id="SignalP"/>
    </source>
</evidence>
<sequence>MNLRRTAAALSAAAFASTMLVGAAAPATIAQGSSPGVDACDDHAGESSGARVKHGAKKAVEPALYKAKDAKKYGVIKDAPYLGDGAVTIETVFHVITEQKLSPAAKAEYVARIDDQVQVLNDAYSGATGGADSPFRFELTDTTWTANPTWAHLTPGKGEVAPKKALHVGGSETLNVYTADIGGGLLGWAYFPKDYNNGHDWRDGVVILDESMPGGSLNYPREGSDVVDSYSQGDTLTHEVGHWLMLEHTFAGGCSASGDGVADTPREAFPQFECDQPDEAYDSCRQPGLDPIHNFMDYTYDNCMYEFTRGQAERMSDAWVAFRAGGNG</sequence>
<dbReference type="PANTHER" id="PTHR47466">
    <property type="match status" value="1"/>
</dbReference>
<keyword evidence="3" id="KW-0479">Metal-binding</keyword>
<evidence type="ECO:0000313" key="13">
    <source>
        <dbReference type="Proteomes" id="UP001597351"/>
    </source>
</evidence>
<feature type="chain" id="PRO_5045300524" evidence="10">
    <location>
        <begin position="24"/>
        <end position="328"/>
    </location>
</feature>
<keyword evidence="4 10" id="KW-0732">Signal</keyword>
<keyword evidence="6" id="KW-0862">Zinc</keyword>
<name>A0ABW4TNS9_9ACTN</name>
<comment type="similarity">
    <text evidence="1">Belongs to the peptidase M43B family.</text>
</comment>
<dbReference type="Gene3D" id="3.40.390.10">
    <property type="entry name" value="Collagenase (Catalytic Domain)"/>
    <property type="match status" value="1"/>
</dbReference>
<gene>
    <name evidence="12" type="ORF">ACFSDE_14830</name>
</gene>
<keyword evidence="8" id="KW-1015">Disulfide bond</keyword>
<protein>
    <submittedName>
        <fullName evidence="12">Zinc metalloprotease</fullName>
    </submittedName>
</protein>
<accession>A0ABW4TNS9</accession>
<dbReference type="PANTHER" id="PTHR47466:SF1">
    <property type="entry name" value="METALLOPROTEASE MEP1 (AFU_ORTHOLOGUE AFUA_1G07730)-RELATED"/>
    <property type="match status" value="1"/>
</dbReference>
<evidence type="ECO:0000256" key="8">
    <source>
        <dbReference type="ARBA" id="ARBA00023157"/>
    </source>
</evidence>
<keyword evidence="5" id="KW-0378">Hydrolase</keyword>
<dbReference type="InterPro" id="IPR008754">
    <property type="entry name" value="Peptidase_M43"/>
</dbReference>
<evidence type="ECO:0000256" key="4">
    <source>
        <dbReference type="ARBA" id="ARBA00022729"/>
    </source>
</evidence>
<evidence type="ECO:0000256" key="2">
    <source>
        <dbReference type="ARBA" id="ARBA00022670"/>
    </source>
</evidence>
<dbReference type="CDD" id="cd04275">
    <property type="entry name" value="ZnMc_pappalysin_like"/>
    <property type="match status" value="1"/>
</dbReference>
<keyword evidence="13" id="KW-1185">Reference proteome</keyword>
<comment type="caution">
    <text evidence="12">The sequence shown here is derived from an EMBL/GenBank/DDBJ whole genome shotgun (WGS) entry which is preliminary data.</text>
</comment>
<dbReference type="RefSeq" id="WP_343919768.1">
    <property type="nucleotide sequence ID" value="NZ_BAAAJT010000002.1"/>
</dbReference>
<organism evidence="12 13">
    <name type="scientific">Nocardioides aestuarii</name>
    <dbReference type="NCBI Taxonomy" id="252231"/>
    <lineage>
        <taxon>Bacteria</taxon>
        <taxon>Bacillati</taxon>
        <taxon>Actinomycetota</taxon>
        <taxon>Actinomycetes</taxon>
        <taxon>Propionibacteriales</taxon>
        <taxon>Nocardioidaceae</taxon>
        <taxon>Nocardioides</taxon>
    </lineage>
</organism>
<evidence type="ECO:0000313" key="12">
    <source>
        <dbReference type="EMBL" id="MFD1948073.1"/>
    </source>
</evidence>
<feature type="signal peptide" evidence="10">
    <location>
        <begin position="1"/>
        <end position="23"/>
    </location>
</feature>
<dbReference type="Proteomes" id="UP001597351">
    <property type="component" value="Unassembled WGS sequence"/>
</dbReference>
<keyword evidence="7 12" id="KW-0482">Metalloprotease</keyword>
<evidence type="ECO:0000256" key="9">
    <source>
        <dbReference type="SAM" id="MobiDB-lite"/>
    </source>
</evidence>
<evidence type="ECO:0000256" key="7">
    <source>
        <dbReference type="ARBA" id="ARBA00023049"/>
    </source>
</evidence>
<reference evidence="13" key="1">
    <citation type="journal article" date="2019" name="Int. J. Syst. Evol. Microbiol.">
        <title>The Global Catalogue of Microorganisms (GCM) 10K type strain sequencing project: providing services to taxonomists for standard genome sequencing and annotation.</title>
        <authorList>
            <consortium name="The Broad Institute Genomics Platform"/>
            <consortium name="The Broad Institute Genome Sequencing Center for Infectious Disease"/>
            <person name="Wu L."/>
            <person name="Ma J."/>
        </authorList>
    </citation>
    <scope>NUCLEOTIDE SEQUENCE [LARGE SCALE GENOMIC DNA]</scope>
    <source>
        <strain evidence="13">CGMCC 1.12477</strain>
    </source>
</reference>
<feature type="region of interest" description="Disordered" evidence="9">
    <location>
        <begin position="35"/>
        <end position="54"/>
    </location>
</feature>
<evidence type="ECO:0000256" key="5">
    <source>
        <dbReference type="ARBA" id="ARBA00022801"/>
    </source>
</evidence>
<dbReference type="GO" id="GO:0008237">
    <property type="term" value="F:metallopeptidase activity"/>
    <property type="evidence" value="ECO:0007669"/>
    <property type="project" value="UniProtKB-KW"/>
</dbReference>
<keyword evidence="2" id="KW-0645">Protease</keyword>
<dbReference type="Pfam" id="PF05572">
    <property type="entry name" value="Peptidase_M43"/>
    <property type="match status" value="1"/>
</dbReference>
<dbReference type="InterPro" id="IPR024079">
    <property type="entry name" value="MetalloPept_cat_dom_sf"/>
</dbReference>
<evidence type="ECO:0000259" key="11">
    <source>
        <dbReference type="Pfam" id="PF05572"/>
    </source>
</evidence>
<dbReference type="EMBL" id="JBHUGD010000003">
    <property type="protein sequence ID" value="MFD1948073.1"/>
    <property type="molecule type" value="Genomic_DNA"/>
</dbReference>
<proteinExistence type="inferred from homology"/>
<dbReference type="SUPFAM" id="SSF55486">
    <property type="entry name" value="Metalloproteases ('zincins'), catalytic domain"/>
    <property type="match status" value="1"/>
</dbReference>
<evidence type="ECO:0000256" key="3">
    <source>
        <dbReference type="ARBA" id="ARBA00022723"/>
    </source>
</evidence>
<evidence type="ECO:0000256" key="1">
    <source>
        <dbReference type="ARBA" id="ARBA00008721"/>
    </source>
</evidence>
<feature type="domain" description="Peptidase M43 pregnancy-associated plasma-A" evidence="11">
    <location>
        <begin position="232"/>
        <end position="317"/>
    </location>
</feature>
<evidence type="ECO:0000256" key="6">
    <source>
        <dbReference type="ARBA" id="ARBA00022833"/>
    </source>
</evidence>